<dbReference type="Proteomes" id="UP000274578">
    <property type="component" value="Chromosome 1"/>
</dbReference>
<dbReference type="EMBL" id="LR134384">
    <property type="protein sequence ID" value="VEH14730.1"/>
    <property type="molecule type" value="Genomic_DNA"/>
</dbReference>
<organism evidence="1 2">
    <name type="scientific">Segatella oris</name>
    <dbReference type="NCBI Taxonomy" id="28135"/>
    <lineage>
        <taxon>Bacteria</taxon>
        <taxon>Pseudomonadati</taxon>
        <taxon>Bacteroidota</taxon>
        <taxon>Bacteroidia</taxon>
        <taxon>Bacteroidales</taxon>
        <taxon>Prevotellaceae</taxon>
        <taxon>Segatella</taxon>
    </lineage>
</organism>
<protein>
    <recommendedName>
        <fullName evidence="3">Transposase</fullName>
    </recommendedName>
</protein>
<evidence type="ECO:0008006" key="3">
    <source>
        <dbReference type="Google" id="ProtNLM"/>
    </source>
</evidence>
<reference evidence="1 2" key="1">
    <citation type="submission" date="2018-12" db="EMBL/GenBank/DDBJ databases">
        <authorList>
            <consortium name="Pathogen Informatics"/>
        </authorList>
    </citation>
    <scope>NUCLEOTIDE SEQUENCE [LARGE SCALE GENOMIC DNA]</scope>
    <source>
        <strain evidence="1 2">NCTC13071</strain>
    </source>
</reference>
<gene>
    <name evidence="1" type="ORF">NCTC13071_00712</name>
</gene>
<dbReference type="GeneID" id="85011603"/>
<proteinExistence type="predicted"/>
<dbReference type="RefSeq" id="WP_018920970.1">
    <property type="nucleotide sequence ID" value="NZ_LR134384.1"/>
</dbReference>
<sequence length="79" mass="9083">MYKSWTNADDLAGKVSTSLDYQIKHHPRYGWVRGNSVAPSEANAKIIKLQEENEKLIQQINSAPWELYLSTKVCHHSKE</sequence>
<name>A0A448L435_9BACT</name>
<accession>A0A448L435</accession>
<evidence type="ECO:0000313" key="1">
    <source>
        <dbReference type="EMBL" id="VEH14730.1"/>
    </source>
</evidence>
<evidence type="ECO:0000313" key="2">
    <source>
        <dbReference type="Proteomes" id="UP000274578"/>
    </source>
</evidence>
<dbReference type="KEGG" id="poc:NCTC13071_00712"/>
<dbReference type="AlphaFoldDB" id="A0A448L435"/>